<gene>
    <name evidence="9" type="ORF">DAI18_10445</name>
</gene>
<dbReference type="UniPathway" id="UPA00219"/>
<dbReference type="InterPro" id="IPR038063">
    <property type="entry name" value="Transpep_catalytic_dom"/>
</dbReference>
<evidence type="ECO:0000256" key="2">
    <source>
        <dbReference type="ARBA" id="ARBA00005992"/>
    </source>
</evidence>
<evidence type="ECO:0000256" key="7">
    <source>
        <dbReference type="PROSITE-ProRule" id="PRU01373"/>
    </source>
</evidence>
<evidence type="ECO:0000256" key="6">
    <source>
        <dbReference type="ARBA" id="ARBA00023316"/>
    </source>
</evidence>
<evidence type="ECO:0000259" key="8">
    <source>
        <dbReference type="PROSITE" id="PS52029"/>
    </source>
</evidence>
<sequence length="168" mass="18143">MLLFLIALLPLLAGAATLTLRVDKRARTLVVLADGQPIRSYRVSLGSHPLGTKHEAGDGRTAEGQYDIRVKNPASRFYRSLGISYPGPDDALRGLEAGLISDNGYRRIMAAHAAGEVPPWDTRLGGALFIHGGGATFDWTDGCVALDDADMRELFDLIDQGTQVEIRP</sequence>
<feature type="active site" description="Proton donor/acceptor" evidence="7">
    <location>
        <position position="131"/>
    </location>
</feature>
<evidence type="ECO:0000313" key="10">
    <source>
        <dbReference type="Proteomes" id="UP000244173"/>
    </source>
</evidence>
<keyword evidence="3" id="KW-0808">Transferase</keyword>
<dbReference type="STRING" id="1122240.GCA_000620105_00124"/>
<dbReference type="GO" id="GO:0004180">
    <property type="term" value="F:carboxypeptidase activity"/>
    <property type="evidence" value="ECO:0007669"/>
    <property type="project" value="UniProtKB-ARBA"/>
</dbReference>
<dbReference type="PANTHER" id="PTHR36699">
    <property type="entry name" value="LD-TRANSPEPTIDASE"/>
    <property type="match status" value="1"/>
</dbReference>
<dbReference type="GO" id="GO:0008360">
    <property type="term" value="P:regulation of cell shape"/>
    <property type="evidence" value="ECO:0007669"/>
    <property type="project" value="UniProtKB-UniRule"/>
</dbReference>
<evidence type="ECO:0000313" key="9">
    <source>
        <dbReference type="EMBL" id="AVY96054.1"/>
    </source>
</evidence>
<keyword evidence="4 7" id="KW-0133">Cell shape</keyword>
<feature type="active site" description="Nucleophile" evidence="7">
    <location>
        <position position="143"/>
    </location>
</feature>
<keyword evidence="10" id="KW-1185">Reference proteome</keyword>
<dbReference type="OrthoDB" id="9809748at2"/>
<dbReference type="GO" id="GO:0016740">
    <property type="term" value="F:transferase activity"/>
    <property type="evidence" value="ECO:0007669"/>
    <property type="project" value="UniProtKB-KW"/>
</dbReference>
<evidence type="ECO:0000256" key="4">
    <source>
        <dbReference type="ARBA" id="ARBA00022960"/>
    </source>
</evidence>
<dbReference type="Proteomes" id="UP000244173">
    <property type="component" value="Chromosome"/>
</dbReference>
<comment type="similarity">
    <text evidence="2">Belongs to the YkuD family.</text>
</comment>
<name>A0A2S0PF89_9NEIS</name>
<dbReference type="SUPFAM" id="SSF141523">
    <property type="entry name" value="L,D-transpeptidase catalytic domain-like"/>
    <property type="match status" value="1"/>
</dbReference>
<reference evidence="9 10" key="1">
    <citation type="submission" date="2018-04" db="EMBL/GenBank/DDBJ databases">
        <title>Denitrifier Microvirgula.</title>
        <authorList>
            <person name="Anderson E."/>
            <person name="Jang J."/>
            <person name="Ishii S."/>
        </authorList>
    </citation>
    <scope>NUCLEOTIDE SEQUENCE [LARGE SCALE GENOMIC DNA]</scope>
    <source>
        <strain evidence="9 10">BE2.4</strain>
    </source>
</reference>
<dbReference type="Pfam" id="PF03734">
    <property type="entry name" value="YkuD"/>
    <property type="match status" value="1"/>
</dbReference>
<dbReference type="PANTHER" id="PTHR36699:SF1">
    <property type="entry name" value="L,D-TRANSPEPTIDASE YAFK-RELATED"/>
    <property type="match status" value="1"/>
</dbReference>
<keyword evidence="6 7" id="KW-0961">Cell wall biogenesis/degradation</keyword>
<evidence type="ECO:0000256" key="5">
    <source>
        <dbReference type="ARBA" id="ARBA00022984"/>
    </source>
</evidence>
<dbReference type="GO" id="GO:0009252">
    <property type="term" value="P:peptidoglycan biosynthetic process"/>
    <property type="evidence" value="ECO:0007669"/>
    <property type="project" value="UniProtKB-UniPathway"/>
</dbReference>
<organism evidence="9 10">
    <name type="scientific">Microvirgula aerodenitrificans</name>
    <dbReference type="NCBI Taxonomy" id="57480"/>
    <lineage>
        <taxon>Bacteria</taxon>
        <taxon>Pseudomonadati</taxon>
        <taxon>Pseudomonadota</taxon>
        <taxon>Betaproteobacteria</taxon>
        <taxon>Neisseriales</taxon>
        <taxon>Aquaspirillaceae</taxon>
        <taxon>Microvirgula</taxon>
    </lineage>
</organism>
<evidence type="ECO:0000256" key="1">
    <source>
        <dbReference type="ARBA" id="ARBA00004752"/>
    </source>
</evidence>
<evidence type="ECO:0000256" key="3">
    <source>
        <dbReference type="ARBA" id="ARBA00022679"/>
    </source>
</evidence>
<proteinExistence type="inferred from homology"/>
<accession>A0A2S0PF89</accession>
<dbReference type="AlphaFoldDB" id="A0A2S0PF89"/>
<dbReference type="CDD" id="cd16913">
    <property type="entry name" value="YkuD_like"/>
    <property type="match status" value="1"/>
</dbReference>
<dbReference type="PROSITE" id="PS52029">
    <property type="entry name" value="LD_TPASE"/>
    <property type="match status" value="1"/>
</dbReference>
<dbReference type="KEGG" id="maer:DAI18_10445"/>
<keyword evidence="5 7" id="KW-0573">Peptidoglycan synthesis</keyword>
<comment type="pathway">
    <text evidence="1 7">Cell wall biogenesis; peptidoglycan biosynthesis.</text>
</comment>
<dbReference type="InterPro" id="IPR005490">
    <property type="entry name" value="LD_TPept_cat_dom"/>
</dbReference>
<feature type="domain" description="L,D-TPase catalytic" evidence="8">
    <location>
        <begin position="18"/>
        <end position="167"/>
    </location>
</feature>
<dbReference type="Gene3D" id="2.40.440.10">
    <property type="entry name" value="L,D-transpeptidase catalytic domain-like"/>
    <property type="match status" value="1"/>
</dbReference>
<dbReference type="GO" id="GO:0071555">
    <property type="term" value="P:cell wall organization"/>
    <property type="evidence" value="ECO:0007669"/>
    <property type="project" value="UniProtKB-UniRule"/>
</dbReference>
<dbReference type="EMBL" id="CP028519">
    <property type="protein sequence ID" value="AVY96054.1"/>
    <property type="molecule type" value="Genomic_DNA"/>
</dbReference>
<protein>
    <recommendedName>
        <fullName evidence="8">L,D-TPase catalytic domain-containing protein</fullName>
    </recommendedName>
</protein>